<organism evidence="3 4">
    <name type="scientific">Waterburya agarophytonicola KI4</name>
    <dbReference type="NCBI Taxonomy" id="2874699"/>
    <lineage>
        <taxon>Bacteria</taxon>
        <taxon>Bacillati</taxon>
        <taxon>Cyanobacteriota</taxon>
        <taxon>Cyanophyceae</taxon>
        <taxon>Pleurocapsales</taxon>
        <taxon>Hyellaceae</taxon>
        <taxon>Waterburya</taxon>
        <taxon>Waterburya agarophytonicola</taxon>
    </lineage>
</organism>
<feature type="transmembrane region" description="Helical" evidence="1">
    <location>
        <begin position="316"/>
        <end position="339"/>
    </location>
</feature>
<dbReference type="RefSeq" id="WP_229642436.1">
    <property type="nucleotide sequence ID" value="NZ_JADWDC010000078.1"/>
</dbReference>
<feature type="transmembrane region" description="Helical" evidence="1">
    <location>
        <begin position="249"/>
        <end position="270"/>
    </location>
</feature>
<evidence type="ECO:0000313" key="3">
    <source>
        <dbReference type="EMBL" id="MCC0179337.1"/>
    </source>
</evidence>
<dbReference type="AlphaFoldDB" id="A0A964FHT3"/>
<dbReference type="CDD" id="cd02525">
    <property type="entry name" value="Succinoglycan_BP_ExoA"/>
    <property type="match status" value="1"/>
</dbReference>
<dbReference type="EMBL" id="JADWDC010000078">
    <property type="protein sequence ID" value="MCC0179337.1"/>
    <property type="molecule type" value="Genomic_DNA"/>
</dbReference>
<dbReference type="Gene3D" id="3.90.550.10">
    <property type="entry name" value="Spore Coat Polysaccharide Biosynthesis Protein SpsA, Chain A"/>
    <property type="match status" value="1"/>
</dbReference>
<reference evidence="3" key="1">
    <citation type="journal article" date="2021" name="Antonie Van Leeuwenhoek">
        <title>Draft genome and description of Waterburya agarophytonicola gen. nov. sp. nov. (Pleurocapsales, Cyanobacteria): a seaweed symbiont.</title>
        <authorList>
            <person name="Bonthond G."/>
            <person name="Shalygin S."/>
            <person name="Bayer T."/>
            <person name="Weinberger F."/>
        </authorList>
    </citation>
    <scope>NUCLEOTIDE SEQUENCE</scope>
    <source>
        <strain evidence="3">KI4</strain>
    </source>
</reference>
<dbReference type="InterPro" id="IPR001173">
    <property type="entry name" value="Glyco_trans_2-like"/>
</dbReference>
<name>A0A964FHT3_9CYAN</name>
<dbReference type="Proteomes" id="UP000729733">
    <property type="component" value="Unassembled WGS sequence"/>
</dbReference>
<accession>A0A964FHT3</accession>
<evidence type="ECO:0000256" key="1">
    <source>
        <dbReference type="SAM" id="Phobius"/>
    </source>
</evidence>
<evidence type="ECO:0000259" key="2">
    <source>
        <dbReference type="Pfam" id="PF00535"/>
    </source>
</evidence>
<protein>
    <submittedName>
        <fullName evidence="3">Glycosyltransferase family 2 protein</fullName>
    </submittedName>
</protein>
<comment type="caution">
    <text evidence="3">The sequence shown here is derived from an EMBL/GenBank/DDBJ whole genome shotgun (WGS) entry which is preliminary data.</text>
</comment>
<keyword evidence="1" id="KW-0472">Membrane</keyword>
<dbReference type="PANTHER" id="PTHR43630:SF2">
    <property type="entry name" value="GLYCOSYLTRANSFERASE"/>
    <property type="match status" value="1"/>
</dbReference>
<dbReference type="Pfam" id="PF00535">
    <property type="entry name" value="Glycos_transf_2"/>
    <property type="match status" value="1"/>
</dbReference>
<keyword evidence="1" id="KW-1133">Transmembrane helix</keyword>
<dbReference type="SUPFAM" id="SSF53448">
    <property type="entry name" value="Nucleotide-diphospho-sugar transferases"/>
    <property type="match status" value="1"/>
</dbReference>
<proteinExistence type="predicted"/>
<dbReference type="PANTHER" id="PTHR43630">
    <property type="entry name" value="POLY-BETA-1,6-N-ACETYL-D-GLUCOSAMINE SYNTHASE"/>
    <property type="match status" value="1"/>
</dbReference>
<keyword evidence="1" id="KW-0812">Transmembrane</keyword>
<gene>
    <name evidence="3" type="ORF">I4641_20455</name>
</gene>
<feature type="domain" description="Glycosyltransferase 2-like" evidence="2">
    <location>
        <begin position="10"/>
        <end position="137"/>
    </location>
</feature>
<sequence>MSVSVEPSVSIIIPAYNEEKNIETVIGGFLASGYSNILEILVVDGNSTDSTAAKVADLSCLYSKVKLLHNPFRIQSAALNIGLEACQGDIFLRADAHCHYAPDYVEKCIHTLLTTKAINVGGAQRFVAEDKFQAGVALAANSLLGNGGAKYRNPQYNGYVDTVFLGCMWSKTLINLRGYSNQITNEDAELNQRLLEKDSEAIYVSSDIKVWYYPRRTWLSLWIQYFKYGRGRFLTTIKHTKNIQLRGKLPFLFVSCMIIWFGLDLFLFQINLYAKELFLLGLVAVFTESLRVNLKLNGNFAKEVWRGNGKSPPSLFSRWLMCGIVIMTLPVAHFSGYAYQLFRNKFLKISDW</sequence>
<evidence type="ECO:0000313" key="4">
    <source>
        <dbReference type="Proteomes" id="UP000729733"/>
    </source>
</evidence>
<dbReference type="InterPro" id="IPR029044">
    <property type="entry name" value="Nucleotide-diphossugar_trans"/>
</dbReference>
<keyword evidence="4" id="KW-1185">Reference proteome</keyword>